<evidence type="ECO:0000313" key="2">
    <source>
        <dbReference type="Proteomes" id="UP000606499"/>
    </source>
</evidence>
<proteinExistence type="predicted"/>
<reference evidence="1" key="1">
    <citation type="submission" date="2020-08" db="EMBL/GenBank/DDBJ databases">
        <title>Genome public.</title>
        <authorList>
            <person name="Liu C."/>
            <person name="Sun Q."/>
        </authorList>
    </citation>
    <scope>NUCLEOTIDE SEQUENCE</scope>
    <source>
        <strain evidence="1">NSJ-28</strain>
    </source>
</reference>
<dbReference type="EMBL" id="JACOPL010000003">
    <property type="protein sequence ID" value="MBC5724747.1"/>
    <property type="molecule type" value="Genomic_DNA"/>
</dbReference>
<sequence length="77" mass="9189">MRRINELEERVSKLEYGNILTPPHKMEYYYRPLLSDTQKKQLIDELHQFAIETMKNREPQSLAVLPDILAYLLEKKG</sequence>
<dbReference type="RefSeq" id="WP_054327761.1">
    <property type="nucleotide sequence ID" value="NZ_JACOPL010000003.1"/>
</dbReference>
<gene>
    <name evidence="1" type="ORF">H8S45_04635</name>
</gene>
<accession>A0A923LVL0</accession>
<dbReference type="Proteomes" id="UP000606499">
    <property type="component" value="Unassembled WGS sequence"/>
</dbReference>
<protein>
    <submittedName>
        <fullName evidence="1">Uncharacterized protein</fullName>
    </submittedName>
</protein>
<organism evidence="1 2">
    <name type="scientific">Agathobaculum faecis</name>
    <dbReference type="NCBI Taxonomy" id="2763013"/>
    <lineage>
        <taxon>Bacteria</taxon>
        <taxon>Bacillati</taxon>
        <taxon>Bacillota</taxon>
        <taxon>Clostridia</taxon>
        <taxon>Eubacteriales</taxon>
        <taxon>Butyricicoccaceae</taxon>
        <taxon>Agathobaculum</taxon>
    </lineage>
</organism>
<comment type="caution">
    <text evidence="1">The sequence shown here is derived from an EMBL/GenBank/DDBJ whole genome shotgun (WGS) entry which is preliminary data.</text>
</comment>
<keyword evidence="2" id="KW-1185">Reference proteome</keyword>
<evidence type="ECO:0000313" key="1">
    <source>
        <dbReference type="EMBL" id="MBC5724747.1"/>
    </source>
</evidence>
<name>A0A923LVL0_9FIRM</name>
<dbReference type="AlphaFoldDB" id="A0A923LVL0"/>